<dbReference type="InterPro" id="IPR006131">
    <property type="entry name" value="Asp_carbamoyltransf_Asp/Orn-bd"/>
</dbReference>
<dbReference type="GO" id="GO:0016597">
    <property type="term" value="F:amino acid binding"/>
    <property type="evidence" value="ECO:0007669"/>
    <property type="project" value="InterPro"/>
</dbReference>
<evidence type="ECO:0000256" key="9">
    <source>
        <dbReference type="HAMAP-Rule" id="MF_01109"/>
    </source>
</evidence>
<dbReference type="HAMAP" id="MF_01109">
    <property type="entry name" value="OTCase"/>
    <property type="match status" value="1"/>
</dbReference>
<accession>Q0BCG6</accession>
<dbReference type="NCBIfam" id="TIGR00658">
    <property type="entry name" value="orni_carb_tr"/>
    <property type="match status" value="1"/>
</dbReference>
<dbReference type="Pfam" id="PF00185">
    <property type="entry name" value="OTCace"/>
    <property type="match status" value="1"/>
</dbReference>
<sequence>MRARPSISLLLVVVRQLARLGDDEVVVLREIQHEIECHRLDVAQPGIEDHAFQLAEHRRAHVQRIFQARVRAARAGPEAGHHAGQTLRPVARAKLFPVFRDALDEEFGRRGFSHVVTQVTARRCPGDGAWIREHKAGVDDTRASISRKQAVDACRRRAAPDVCSAWLVSGRARKALPAGLEKTFGLYRSAPSRVVSPPLSRRAPACATMPPRFVARLVKAQKILYAALQLSTPDGCRVRLRSRLQPAVFRFMTAKTIRHYLQFKDFSLEDYEYVLERTGILKRKFKNYETYHPLHDRTLAMIFEKSSTRTRLSFEAGIFQLGGHAVFMSTRDTQLGRGEPVEDSAQVISRMVDIIMIRTFEQDVITRFAQNSRVPVINGLTNDYHPCQVLADIFTYYEHRGPIAGKTVAWVGDANNMLYTWIEAAQILGFKLRLSTPPGYALDMKLVSPDSAPFYEVFDDPNEACKGADLVTTDVWTSMGFEAENEARMQAFADWCVDEEMMGHANADALFMHCLPAHRGEEVTAGVIDGPQSVVWDEAENRLHVQKALMEFLLLGRLKH</sequence>
<dbReference type="PRINTS" id="PR00102">
    <property type="entry name" value="OTCASE"/>
</dbReference>
<dbReference type="InterPro" id="IPR024904">
    <property type="entry name" value="OTCase_ArgI"/>
</dbReference>
<dbReference type="PROSITE" id="PS00097">
    <property type="entry name" value="CARBAMOYLTRANSFERASE"/>
    <property type="match status" value="1"/>
</dbReference>
<feature type="binding site" evidence="9">
    <location>
        <position position="416"/>
    </location>
    <ligand>
        <name>L-ornithine</name>
        <dbReference type="ChEBI" id="CHEBI:46911"/>
    </ligand>
</feature>
<evidence type="ECO:0000313" key="12">
    <source>
        <dbReference type="EMBL" id="ABI88157.1"/>
    </source>
</evidence>
<comment type="pathway">
    <text evidence="3 9">Amino-acid biosynthesis; L-arginine biosynthesis; L-arginine from L-ornithine and carbamoyl phosphate: step 1/3.</text>
</comment>
<comment type="catalytic activity">
    <reaction evidence="8 9">
        <text>carbamoyl phosphate + L-ornithine = L-citrulline + phosphate + H(+)</text>
        <dbReference type="Rhea" id="RHEA:19513"/>
        <dbReference type="ChEBI" id="CHEBI:15378"/>
        <dbReference type="ChEBI" id="CHEBI:43474"/>
        <dbReference type="ChEBI" id="CHEBI:46911"/>
        <dbReference type="ChEBI" id="CHEBI:57743"/>
        <dbReference type="ChEBI" id="CHEBI:58228"/>
        <dbReference type="EC" id="2.1.3.3"/>
    </reaction>
</comment>
<dbReference type="InterPro" id="IPR006130">
    <property type="entry name" value="Asp/Orn_carbamoylTrfase"/>
</dbReference>
<dbReference type="EC" id="2.1.3.3" evidence="5 9"/>
<dbReference type="PANTHER" id="PTHR45753:SF3">
    <property type="entry name" value="ORNITHINE TRANSCARBAMYLASE, MITOCHONDRIAL"/>
    <property type="match status" value="1"/>
</dbReference>
<evidence type="ECO:0000256" key="3">
    <source>
        <dbReference type="ARBA" id="ARBA00004975"/>
    </source>
</evidence>
<dbReference type="InterPro" id="IPR036901">
    <property type="entry name" value="Asp/Orn_carbamoylTrfase_sf"/>
</dbReference>
<dbReference type="InterPro" id="IPR002292">
    <property type="entry name" value="Orn/put_carbamltrans"/>
</dbReference>
<organism evidence="12 13">
    <name type="scientific">Burkholderia ambifaria (strain ATCC BAA-244 / DSM 16087 / CCUG 44356 / LMG 19182 / AMMD)</name>
    <name type="common">Burkholderia cepacia (strain AMMD)</name>
    <dbReference type="NCBI Taxonomy" id="339670"/>
    <lineage>
        <taxon>Bacteria</taxon>
        <taxon>Pseudomonadati</taxon>
        <taxon>Pseudomonadota</taxon>
        <taxon>Betaproteobacteria</taxon>
        <taxon>Burkholderiales</taxon>
        <taxon>Burkholderiaceae</taxon>
        <taxon>Burkholderia</taxon>
        <taxon>Burkholderia cepacia complex</taxon>
    </lineage>
</organism>
<dbReference type="Pfam" id="PF02729">
    <property type="entry name" value="OTCace_N"/>
    <property type="match status" value="1"/>
</dbReference>
<dbReference type="Gene3D" id="3.40.50.1370">
    <property type="entry name" value="Aspartate/ornithine carbamoyltransferase"/>
    <property type="match status" value="2"/>
</dbReference>
<dbReference type="PRINTS" id="PR00100">
    <property type="entry name" value="AOTCASE"/>
</dbReference>
<feature type="binding site" evidence="9">
    <location>
        <position position="358"/>
    </location>
    <ligand>
        <name>carbamoyl phosphate</name>
        <dbReference type="ChEBI" id="CHEBI:58228"/>
    </ligand>
</feature>
<dbReference type="GO" id="GO:0042450">
    <property type="term" value="P:L-arginine biosynthetic process via ornithine"/>
    <property type="evidence" value="ECO:0007669"/>
    <property type="project" value="UniProtKB-UniRule"/>
</dbReference>
<keyword evidence="13" id="KW-1185">Reference proteome</keyword>
<evidence type="ECO:0000256" key="1">
    <source>
        <dbReference type="ARBA" id="ARBA00003822"/>
    </source>
</evidence>
<feature type="binding site" evidence="9">
    <location>
        <begin position="514"/>
        <end position="515"/>
    </location>
    <ligand>
        <name>carbamoyl phosphate</name>
        <dbReference type="ChEBI" id="CHEBI:58228"/>
    </ligand>
</feature>
<gene>
    <name evidence="9" type="primary">argF</name>
    <name evidence="12" type="ordered locus">Bamb_2601</name>
</gene>
<dbReference type="Proteomes" id="UP000000662">
    <property type="component" value="Chromosome 1"/>
</dbReference>
<comment type="subcellular location">
    <subcellularLocation>
        <location evidence="2 9">Cytoplasm</location>
    </subcellularLocation>
</comment>
<dbReference type="AlphaFoldDB" id="Q0BCG6"/>
<reference evidence="12" key="1">
    <citation type="submission" date="2009-01" db="EMBL/GenBank/DDBJ databases">
        <title>Complete sequence of Chromosome 1 of Burkholderia cepacia AMMD.</title>
        <authorList>
            <consortium name="US DOE Joint Genome Institute"/>
            <person name="Copeland A."/>
            <person name="Lucas S."/>
            <person name="Lapidus A."/>
            <person name="Barry K."/>
            <person name="Detter J.C."/>
            <person name="Glavina del Rio T."/>
            <person name="Hammon N."/>
            <person name="Israni S."/>
            <person name="Pitluck S."/>
            <person name="Bruce D."/>
            <person name="Chain P."/>
            <person name="Malfatti S."/>
            <person name="Shin M."/>
            <person name="Vergez L."/>
            <person name="Schmutz J."/>
            <person name="Larimer F."/>
            <person name="Land M."/>
            <person name="Hauser L."/>
            <person name="Kyrpides N."/>
            <person name="Kim E."/>
            <person name="Parke J."/>
            <person name="Coenye T."/>
            <person name="Konstantinidis K."/>
            <person name="Ramette A."/>
            <person name="Tiedje J."/>
            <person name="Richardson P."/>
        </authorList>
    </citation>
    <scope>NUCLEOTIDE SEQUENCE [LARGE SCALE GENOMIC DNA]</scope>
    <source>
        <strain evidence="12">AMMD</strain>
    </source>
</reference>
<feature type="binding site" evidence="9">
    <location>
        <begin position="385"/>
        <end position="388"/>
    </location>
    <ligand>
        <name>carbamoyl phosphate</name>
        <dbReference type="ChEBI" id="CHEBI:58228"/>
    </ligand>
</feature>
<keyword evidence="7 9" id="KW-0808">Transferase</keyword>
<keyword evidence="9" id="KW-0963">Cytoplasm</keyword>
<keyword evidence="9" id="KW-0055">Arginine biosynthesis</keyword>
<keyword evidence="9" id="KW-0028">Amino-acid biosynthesis</keyword>
<dbReference type="GO" id="GO:0005737">
    <property type="term" value="C:cytoplasm"/>
    <property type="evidence" value="ECO:0007669"/>
    <property type="project" value="UniProtKB-SubCell"/>
</dbReference>
<evidence type="ECO:0000259" key="11">
    <source>
        <dbReference type="Pfam" id="PF02729"/>
    </source>
</evidence>
<dbReference type="eggNOG" id="COG0078">
    <property type="taxonomic scope" value="Bacteria"/>
</dbReference>
<dbReference type="SUPFAM" id="SSF53671">
    <property type="entry name" value="Aspartate/ornithine carbamoyltransferase"/>
    <property type="match status" value="1"/>
</dbReference>
<comment type="function">
    <text evidence="1">Reversibly catalyzes the transfer of the carbamoyl group from carbamoyl phosphate (CP) to the N(epsilon) atom of ornithine (ORN) to produce L-citrulline.</text>
</comment>
<feature type="binding site" evidence="9">
    <location>
        <begin position="307"/>
        <end position="310"/>
    </location>
    <ligand>
        <name>carbamoyl phosphate</name>
        <dbReference type="ChEBI" id="CHEBI:58228"/>
    </ligand>
</feature>
<feature type="domain" description="Aspartate/ornithine carbamoyltransferase Asp/Orn-binding" evidence="10">
    <location>
        <begin position="405"/>
        <end position="552"/>
    </location>
</feature>
<dbReference type="PANTHER" id="PTHR45753">
    <property type="entry name" value="ORNITHINE CARBAMOYLTRANSFERASE, MITOCHONDRIAL"/>
    <property type="match status" value="1"/>
</dbReference>
<evidence type="ECO:0000259" key="10">
    <source>
        <dbReference type="Pfam" id="PF00185"/>
    </source>
</evidence>
<evidence type="ECO:0000256" key="4">
    <source>
        <dbReference type="ARBA" id="ARBA00007805"/>
    </source>
</evidence>
<protein>
    <recommendedName>
        <fullName evidence="6 9">Ornithine carbamoyltransferase</fullName>
        <shortName evidence="9">OTCase</shortName>
        <ecNumber evidence="5 9">2.1.3.3</ecNumber>
    </recommendedName>
</protein>
<feature type="binding site" evidence="9">
    <location>
        <begin position="478"/>
        <end position="479"/>
    </location>
    <ligand>
        <name>L-ornithine</name>
        <dbReference type="ChEBI" id="CHEBI:46911"/>
    </ligand>
</feature>
<name>Q0BCG6_BURCM</name>
<feature type="binding site" evidence="9">
    <location>
        <position position="542"/>
    </location>
    <ligand>
        <name>carbamoyl phosphate</name>
        <dbReference type="ChEBI" id="CHEBI:58228"/>
    </ligand>
</feature>
<dbReference type="UniPathway" id="UPA00068">
    <property type="reaction ID" value="UER00112"/>
</dbReference>
<evidence type="ECO:0000256" key="7">
    <source>
        <dbReference type="ARBA" id="ARBA00022679"/>
    </source>
</evidence>
<evidence type="ECO:0000256" key="8">
    <source>
        <dbReference type="ARBA" id="ARBA00048772"/>
    </source>
</evidence>
<evidence type="ECO:0000256" key="5">
    <source>
        <dbReference type="ARBA" id="ARBA00013007"/>
    </source>
</evidence>
<dbReference type="InterPro" id="IPR006132">
    <property type="entry name" value="Asp/Orn_carbamoyltranf_P-bd"/>
</dbReference>
<evidence type="ECO:0000256" key="2">
    <source>
        <dbReference type="ARBA" id="ARBA00004496"/>
    </source>
</evidence>
<evidence type="ECO:0000313" key="13">
    <source>
        <dbReference type="Proteomes" id="UP000000662"/>
    </source>
</evidence>
<proteinExistence type="inferred from homology"/>
<evidence type="ECO:0000256" key="6">
    <source>
        <dbReference type="ARBA" id="ARBA00016634"/>
    </source>
</evidence>
<dbReference type="EMBL" id="CP000440">
    <property type="protein sequence ID" value="ABI88157.1"/>
    <property type="molecule type" value="Genomic_DNA"/>
</dbReference>
<dbReference type="GO" id="GO:0019240">
    <property type="term" value="P:citrulline biosynthetic process"/>
    <property type="evidence" value="ECO:0007669"/>
    <property type="project" value="TreeGrafter"/>
</dbReference>
<comment type="similarity">
    <text evidence="4 9">Belongs to the aspartate/ornithine carbamoyltransferase superfamily. OTCase family.</text>
</comment>
<dbReference type="GO" id="GO:0004585">
    <property type="term" value="F:ornithine carbamoyltransferase activity"/>
    <property type="evidence" value="ECO:0007669"/>
    <property type="project" value="UniProtKB-UniRule"/>
</dbReference>
<dbReference type="NCBIfam" id="NF001986">
    <property type="entry name" value="PRK00779.1"/>
    <property type="match status" value="1"/>
</dbReference>
<feature type="domain" description="Aspartate/ornithine carbamoyltransferase carbamoyl-P binding" evidence="11">
    <location>
        <begin position="258"/>
        <end position="398"/>
    </location>
</feature>
<dbReference type="KEGG" id="bam:Bamb_2601"/>
<feature type="binding site" evidence="9">
    <location>
        <position position="474"/>
    </location>
    <ligand>
        <name>L-ornithine</name>
        <dbReference type="ChEBI" id="CHEBI:46911"/>
    </ligand>
</feature>
<dbReference type="FunFam" id="3.40.50.1370:FF:000008">
    <property type="entry name" value="Ornithine carbamoyltransferase"/>
    <property type="match status" value="1"/>
</dbReference>
<feature type="binding site" evidence="9">
    <location>
        <position position="334"/>
    </location>
    <ligand>
        <name>carbamoyl phosphate</name>
        <dbReference type="ChEBI" id="CHEBI:58228"/>
    </ligand>
</feature>